<evidence type="ECO:0000256" key="7">
    <source>
        <dbReference type="ARBA" id="ARBA00022840"/>
    </source>
</evidence>
<comment type="catalytic activity">
    <reaction evidence="10">
        <text>ATP + H2O = ADP + phosphate + H(+)</text>
        <dbReference type="Rhea" id="RHEA:13065"/>
        <dbReference type="ChEBI" id="CHEBI:15377"/>
        <dbReference type="ChEBI" id="CHEBI:15378"/>
        <dbReference type="ChEBI" id="CHEBI:30616"/>
        <dbReference type="ChEBI" id="CHEBI:43474"/>
        <dbReference type="ChEBI" id="CHEBI:456216"/>
        <dbReference type="EC" id="3.6.4.13"/>
    </reaction>
</comment>
<dbReference type="GO" id="GO:0003724">
    <property type="term" value="F:RNA helicase activity"/>
    <property type="evidence" value="ECO:0007669"/>
    <property type="project" value="UniProtKB-EC"/>
</dbReference>
<dbReference type="EMBL" id="CABVLU010000003">
    <property type="protein sequence ID" value="VVT52955.1"/>
    <property type="molecule type" value="Genomic_DNA"/>
</dbReference>
<comment type="subcellular location">
    <subcellularLocation>
        <location evidence="1">Nucleus</location>
        <location evidence="1">Nucleolus</location>
    </subcellularLocation>
</comment>
<feature type="region of interest" description="Disordered" evidence="11">
    <location>
        <begin position="783"/>
        <end position="802"/>
    </location>
</feature>
<keyword evidence="9" id="KW-0539">Nucleus</keyword>
<dbReference type="Proteomes" id="UP000398389">
    <property type="component" value="Unassembled WGS sequence"/>
</dbReference>
<comment type="similarity">
    <text evidence="10">Belongs to the DEAD box helicase family.</text>
</comment>
<evidence type="ECO:0000256" key="8">
    <source>
        <dbReference type="ARBA" id="ARBA00022884"/>
    </source>
</evidence>
<dbReference type="PROSITE" id="PS51192">
    <property type="entry name" value="HELICASE_ATP_BIND_1"/>
    <property type="match status" value="1"/>
</dbReference>
<dbReference type="Gene3D" id="3.40.50.300">
    <property type="entry name" value="P-loop containing nucleotide triphosphate hydrolases"/>
    <property type="match status" value="2"/>
</dbReference>
<evidence type="ECO:0000256" key="9">
    <source>
        <dbReference type="ARBA" id="ARBA00023242"/>
    </source>
</evidence>
<dbReference type="AlphaFoldDB" id="A0A5E8BW84"/>
<keyword evidence="15" id="KW-1185">Reference proteome</keyword>
<evidence type="ECO:0000256" key="3">
    <source>
        <dbReference type="ARBA" id="ARBA00022552"/>
    </source>
</evidence>
<dbReference type="GO" id="GO:0003723">
    <property type="term" value="F:RNA binding"/>
    <property type="evidence" value="ECO:0007669"/>
    <property type="project" value="UniProtKB-UniRule"/>
</dbReference>
<gene>
    <name evidence="14" type="ORF">SAPINGB_P003331</name>
</gene>
<comment type="domain">
    <text evidence="10">The Q motif is unique to and characteristic of the DEAD box family of RNA helicases and controls ATP binding and hydrolysis.</text>
</comment>
<dbReference type="GeneID" id="43582149"/>
<keyword evidence="7 10" id="KW-0067">ATP-binding</keyword>
<dbReference type="InterPro" id="IPR011545">
    <property type="entry name" value="DEAD/DEAH_box_helicase_dom"/>
</dbReference>
<organism evidence="14 15">
    <name type="scientific">Magnusiomyces paraingens</name>
    <dbReference type="NCBI Taxonomy" id="2606893"/>
    <lineage>
        <taxon>Eukaryota</taxon>
        <taxon>Fungi</taxon>
        <taxon>Dikarya</taxon>
        <taxon>Ascomycota</taxon>
        <taxon>Saccharomycotina</taxon>
        <taxon>Dipodascomycetes</taxon>
        <taxon>Dipodascales</taxon>
        <taxon>Dipodascaceae</taxon>
        <taxon>Magnusiomyces</taxon>
    </lineage>
</organism>
<dbReference type="SMART" id="SM00490">
    <property type="entry name" value="HELICc"/>
    <property type="match status" value="1"/>
</dbReference>
<keyword evidence="3" id="KW-0698">rRNA processing</keyword>
<dbReference type="GO" id="GO:0005730">
    <property type="term" value="C:nucleolus"/>
    <property type="evidence" value="ECO:0007669"/>
    <property type="project" value="UniProtKB-SubCell"/>
</dbReference>
<name>A0A5E8BW84_9ASCO</name>
<dbReference type="EC" id="3.6.4.13" evidence="10"/>
<keyword evidence="5 10" id="KW-0378">Hydrolase</keyword>
<evidence type="ECO:0000256" key="1">
    <source>
        <dbReference type="ARBA" id="ARBA00004604"/>
    </source>
</evidence>
<keyword evidence="8 10" id="KW-0694">RNA-binding</keyword>
<reference evidence="14 15" key="1">
    <citation type="submission" date="2019-09" db="EMBL/GenBank/DDBJ databases">
        <authorList>
            <person name="Brejova B."/>
        </authorList>
    </citation>
    <scope>NUCLEOTIDE SEQUENCE [LARGE SCALE GENOMIC DNA]</scope>
</reference>
<dbReference type="RefSeq" id="XP_031853940.1">
    <property type="nucleotide sequence ID" value="XM_031998049.1"/>
</dbReference>
<dbReference type="SMART" id="SM00487">
    <property type="entry name" value="DEXDc"/>
    <property type="match status" value="1"/>
</dbReference>
<evidence type="ECO:0000256" key="10">
    <source>
        <dbReference type="RuleBase" id="RU365068"/>
    </source>
</evidence>
<keyword evidence="4 10" id="KW-0547">Nucleotide-binding</keyword>
<evidence type="ECO:0000256" key="5">
    <source>
        <dbReference type="ARBA" id="ARBA00022801"/>
    </source>
</evidence>
<dbReference type="CDD" id="cd18787">
    <property type="entry name" value="SF2_C_DEAD"/>
    <property type="match status" value="1"/>
</dbReference>
<dbReference type="SMART" id="SM01178">
    <property type="entry name" value="DUF4217"/>
    <property type="match status" value="1"/>
</dbReference>
<evidence type="ECO:0000259" key="13">
    <source>
        <dbReference type="PROSITE" id="PS51194"/>
    </source>
</evidence>
<evidence type="ECO:0000313" key="14">
    <source>
        <dbReference type="EMBL" id="VVT52955.1"/>
    </source>
</evidence>
<dbReference type="GO" id="GO:0006364">
    <property type="term" value="P:rRNA processing"/>
    <property type="evidence" value="ECO:0007669"/>
    <property type="project" value="UniProtKB-KW"/>
</dbReference>
<dbReference type="GO" id="GO:0016787">
    <property type="term" value="F:hydrolase activity"/>
    <property type="evidence" value="ECO:0007669"/>
    <property type="project" value="UniProtKB-KW"/>
</dbReference>
<feature type="domain" description="Helicase ATP-binding" evidence="12">
    <location>
        <begin position="223"/>
        <end position="424"/>
    </location>
</feature>
<protein>
    <recommendedName>
        <fullName evidence="10">ATP-dependent RNA helicase</fullName>
        <ecNumber evidence="10">3.6.4.13</ecNumber>
    </recommendedName>
</protein>
<sequence>MANEDGLILNLSFDKSLTPKPVSRTSLKKQYLIEGGSKYERQLIRKAIRDQRDKELGIDTVRNRNTNDPNELPLGKKHAISSTALKQNIGIVKSKRPLEFTKKGDTSLAAQFRKKKKLESELSGEVQKKMIKKVYKEKREGEDGNSFVSSLFNKNDLHQIEKDFDNDIADNLQVIKNEPSNAPLKGSDLTFEGLGIETSLTNILQKKMGLSIPTKIQRAVIPRMLNGIDNDLFVQAQTGSGKTLAYSLPIFQRLLRQSISDNNYNGKLSRSSGIFGIILAPTRELAAQIYNVLEMLHKGCYWIVPGIVSGGEKKKSEKARIRKGVNILVATPGRLADHIDSTESLDLSFVRWLVLDECDRLMELGFEETIDKILKALDEQFDISNSKTIFPLLPKKRVNILCSATVKGKVKELGETSLTNAEWVTVNSLPTDSHEMIPANEINEIVDNSSSYTAPAQLIQRCIIVPAKLRLVTLAATLRNTVRKRILKSVIKQEEKISRVIVFFSCSDSVDFHFSVFTRNGVDPKKEFNQSDKPNEVTRSLVSSTVLTSPWLGKNTVIHKLHGSLNQATRTSTLASFFGKAGKSQANKNNDSKVFILFCTDVASRGLDLPRITDVIEYDPPFATEDHIHRVGRTARAGHEGTSVIFLLPGSEEAYLNEIKPYHPSGIQNEKYDIILRKAFAEEESYTNNSTLNWEVEATTWHLNVERWILADNLELTKAKRAFTSHIRAYATHLASQRGIFNLKGLHLGHLAKSFGLRETPGKLSTVKDSVNKSDKKKVKYNKPNFSQGKHHDEYNSFTGQDSEAAGKKRLLSKARSLNNFRSQANEFNIG</sequence>
<evidence type="ECO:0000256" key="11">
    <source>
        <dbReference type="SAM" id="MobiDB-lite"/>
    </source>
</evidence>
<evidence type="ECO:0000256" key="4">
    <source>
        <dbReference type="ARBA" id="ARBA00022741"/>
    </source>
</evidence>
<proteinExistence type="inferred from homology"/>
<dbReference type="SUPFAM" id="SSF52540">
    <property type="entry name" value="P-loop containing nucleoside triphosphate hydrolases"/>
    <property type="match status" value="2"/>
</dbReference>
<dbReference type="GO" id="GO:0005524">
    <property type="term" value="F:ATP binding"/>
    <property type="evidence" value="ECO:0007669"/>
    <property type="project" value="UniProtKB-UniRule"/>
</dbReference>
<dbReference type="InterPro" id="IPR025313">
    <property type="entry name" value="SPB4-like_CTE"/>
</dbReference>
<dbReference type="PANTHER" id="PTHR24031">
    <property type="entry name" value="RNA HELICASE"/>
    <property type="match status" value="1"/>
</dbReference>
<keyword evidence="6 10" id="KW-0347">Helicase</keyword>
<evidence type="ECO:0000259" key="12">
    <source>
        <dbReference type="PROSITE" id="PS51192"/>
    </source>
</evidence>
<dbReference type="OrthoDB" id="422663at2759"/>
<dbReference type="InterPro" id="IPR014001">
    <property type="entry name" value="Helicase_ATP-bd"/>
</dbReference>
<comment type="function">
    <text evidence="10">RNA helicase.</text>
</comment>
<evidence type="ECO:0000256" key="6">
    <source>
        <dbReference type="ARBA" id="ARBA00022806"/>
    </source>
</evidence>
<dbReference type="PROSITE" id="PS51194">
    <property type="entry name" value="HELICASE_CTER"/>
    <property type="match status" value="1"/>
</dbReference>
<evidence type="ECO:0000313" key="15">
    <source>
        <dbReference type="Proteomes" id="UP000398389"/>
    </source>
</evidence>
<keyword evidence="2" id="KW-0690">Ribosome biogenesis</keyword>
<dbReference type="Pfam" id="PF13959">
    <property type="entry name" value="CTE_SPB4"/>
    <property type="match status" value="1"/>
</dbReference>
<dbReference type="CDD" id="cd17949">
    <property type="entry name" value="DEADc_DDX31"/>
    <property type="match status" value="1"/>
</dbReference>
<accession>A0A5E8BW84</accession>
<dbReference type="Pfam" id="PF00270">
    <property type="entry name" value="DEAD"/>
    <property type="match status" value="1"/>
</dbReference>
<dbReference type="InterPro" id="IPR001650">
    <property type="entry name" value="Helicase_C-like"/>
</dbReference>
<dbReference type="InterPro" id="IPR027417">
    <property type="entry name" value="P-loop_NTPase"/>
</dbReference>
<evidence type="ECO:0000256" key="2">
    <source>
        <dbReference type="ARBA" id="ARBA00022517"/>
    </source>
</evidence>
<feature type="domain" description="Helicase C-terminal" evidence="13">
    <location>
        <begin position="485"/>
        <end position="684"/>
    </location>
</feature>
<dbReference type="Pfam" id="PF00271">
    <property type="entry name" value="Helicase_C"/>
    <property type="match status" value="1"/>
</dbReference>